<evidence type="ECO:0000313" key="2">
    <source>
        <dbReference type="Proteomes" id="UP000663828"/>
    </source>
</evidence>
<name>A0A816H5N2_ADIRI</name>
<dbReference type="PANTHER" id="PTHR32387">
    <property type="entry name" value="WU:FJ29H11"/>
    <property type="match status" value="1"/>
</dbReference>
<keyword evidence="2" id="KW-1185">Reference proteome</keyword>
<gene>
    <name evidence="1" type="ORF">XAT740_LOCUS60984</name>
</gene>
<feature type="non-terminal residue" evidence="1">
    <location>
        <position position="448"/>
    </location>
</feature>
<protein>
    <submittedName>
        <fullName evidence="1">Uncharacterized protein</fullName>
    </submittedName>
</protein>
<dbReference type="Proteomes" id="UP000663828">
    <property type="component" value="Unassembled WGS sequence"/>
</dbReference>
<dbReference type="InterPro" id="IPR052957">
    <property type="entry name" value="Auxin_embryo_med"/>
</dbReference>
<organism evidence="1 2">
    <name type="scientific">Adineta ricciae</name>
    <name type="common">Rotifer</name>
    <dbReference type="NCBI Taxonomy" id="249248"/>
    <lineage>
        <taxon>Eukaryota</taxon>
        <taxon>Metazoa</taxon>
        <taxon>Spiralia</taxon>
        <taxon>Gnathifera</taxon>
        <taxon>Rotifera</taxon>
        <taxon>Eurotatoria</taxon>
        <taxon>Bdelloidea</taxon>
        <taxon>Adinetida</taxon>
        <taxon>Adinetidae</taxon>
        <taxon>Adineta</taxon>
    </lineage>
</organism>
<dbReference type="PANTHER" id="PTHR32387:SF0">
    <property type="entry name" value="PROTEIN NO VEIN"/>
    <property type="match status" value="1"/>
</dbReference>
<reference evidence="1" key="1">
    <citation type="submission" date="2021-02" db="EMBL/GenBank/DDBJ databases">
        <authorList>
            <person name="Nowell W R."/>
        </authorList>
    </citation>
    <scope>NUCLEOTIDE SEQUENCE</scope>
</reference>
<dbReference type="AlphaFoldDB" id="A0A816H5N2"/>
<evidence type="ECO:0000313" key="1">
    <source>
        <dbReference type="EMBL" id="CAF1682680.1"/>
    </source>
</evidence>
<accession>A0A816H5N2</accession>
<dbReference type="InterPro" id="IPR036890">
    <property type="entry name" value="HATPase_C_sf"/>
</dbReference>
<dbReference type="EMBL" id="CAJNOR010015594">
    <property type="protein sequence ID" value="CAF1682680.1"/>
    <property type="molecule type" value="Genomic_DNA"/>
</dbReference>
<sequence>PTLRFVLSDQRILVCNNEIGFQPKNVDAICDIGASTKGKHKEGYAGHKGIGFKSVFMVSNRPEIHSGEYHFCFDTVDGTHKIGYICPIWLDHYEESLPNTKEWTTCMRLPIQRTCRLQGDFNDLQARILLFLNRLRRIEIVNQSVNSSNNDQCRVFTRIDHADGKIIELQEKSINGAVIKTFWLVVKKVLEVPQNIKEKLHEVKGDIYSTTIAFAYPLSGLQSSIMQSISPQPVFAYLPIRSYGFRFILQADFEVPVTREKIHEDNIWNDWLKSEMIHLLPLAYTTFQQLPDLLMSSLSELGNFNNITDIQILTYFLKFIPTRNALDRYFNRFVDDGLKLLMGFVKLPVSIENELGQIHTEWVQTSQCVLVKDPFVRKVLPQELFCAHFNKYYVPEQLISECDERTLIKLGCAPLQFSSITRLIKELYTRHGQEHSTKTSSIKQSKLL</sequence>
<dbReference type="SUPFAM" id="SSF55874">
    <property type="entry name" value="ATPase domain of HSP90 chaperone/DNA topoisomerase II/histidine kinase"/>
    <property type="match status" value="1"/>
</dbReference>
<comment type="caution">
    <text evidence="1">The sequence shown here is derived from an EMBL/GenBank/DDBJ whole genome shotgun (WGS) entry which is preliminary data.</text>
</comment>
<dbReference type="Gene3D" id="3.30.565.10">
    <property type="entry name" value="Histidine kinase-like ATPase, C-terminal domain"/>
    <property type="match status" value="1"/>
</dbReference>
<proteinExistence type="predicted"/>
<feature type="non-terminal residue" evidence="1">
    <location>
        <position position="1"/>
    </location>
</feature>